<dbReference type="Pfam" id="PF10536">
    <property type="entry name" value="PMD"/>
    <property type="match status" value="1"/>
</dbReference>
<protein>
    <recommendedName>
        <fullName evidence="1">Aminotransferase-like plant mobile domain-containing protein</fullName>
    </recommendedName>
</protein>
<feature type="non-terminal residue" evidence="2">
    <location>
        <position position="1"/>
    </location>
</feature>
<gene>
    <name evidence="2" type="ORF">J1N35_021033</name>
</gene>
<evidence type="ECO:0000313" key="3">
    <source>
        <dbReference type="Proteomes" id="UP000828251"/>
    </source>
</evidence>
<evidence type="ECO:0000259" key="1">
    <source>
        <dbReference type="Pfam" id="PF10536"/>
    </source>
</evidence>
<dbReference type="InterPro" id="IPR019557">
    <property type="entry name" value="AminoTfrase-like_pln_mobile"/>
</dbReference>
<dbReference type="AlphaFoldDB" id="A0A9D3VEY7"/>
<comment type="caution">
    <text evidence="2">The sequence shown here is derived from an EMBL/GenBank/DDBJ whole genome shotgun (WGS) entry which is preliminary data.</text>
</comment>
<keyword evidence="3" id="KW-1185">Reference proteome</keyword>
<feature type="domain" description="Aminotransferase-like plant mobile" evidence="1">
    <location>
        <begin position="26"/>
        <end position="81"/>
    </location>
</feature>
<dbReference type="InterPro" id="IPR044824">
    <property type="entry name" value="MAIN-like"/>
</dbReference>
<dbReference type="EMBL" id="JAIQCV010000007">
    <property type="protein sequence ID" value="KAH1081272.1"/>
    <property type="molecule type" value="Genomic_DNA"/>
</dbReference>
<proteinExistence type="predicted"/>
<dbReference type="Proteomes" id="UP000828251">
    <property type="component" value="Unassembled WGS sequence"/>
</dbReference>
<evidence type="ECO:0000313" key="2">
    <source>
        <dbReference type="EMBL" id="KAH1081272.1"/>
    </source>
</evidence>
<sequence>GQVNGLGYSPDERLMPYLELARFGSAAWIQTFDLWYDLISVLVERWHQKTCTFHLSCEKCTITLENVPLQLGLLINRSAVMS</sequence>
<name>A0A9D3VEY7_9ROSI</name>
<dbReference type="PANTHER" id="PTHR46033:SF8">
    <property type="entry name" value="PROTEIN MAINTENANCE OF MERISTEMS-LIKE"/>
    <property type="match status" value="1"/>
</dbReference>
<dbReference type="PANTHER" id="PTHR46033">
    <property type="entry name" value="PROTEIN MAIN-LIKE 2"/>
    <property type="match status" value="1"/>
</dbReference>
<reference evidence="2 3" key="1">
    <citation type="journal article" date="2021" name="Plant Biotechnol. J.">
        <title>Multi-omics assisted identification of the key and species-specific regulatory components of drought-tolerant mechanisms in Gossypium stocksii.</title>
        <authorList>
            <person name="Yu D."/>
            <person name="Ke L."/>
            <person name="Zhang D."/>
            <person name="Wu Y."/>
            <person name="Sun Y."/>
            <person name="Mei J."/>
            <person name="Sun J."/>
            <person name="Sun Y."/>
        </authorList>
    </citation>
    <scope>NUCLEOTIDE SEQUENCE [LARGE SCALE GENOMIC DNA]</scope>
    <source>
        <strain evidence="3">cv. E1</strain>
        <tissue evidence="2">Leaf</tissue>
    </source>
</reference>
<dbReference type="GO" id="GO:0010073">
    <property type="term" value="P:meristem maintenance"/>
    <property type="evidence" value="ECO:0007669"/>
    <property type="project" value="InterPro"/>
</dbReference>
<dbReference type="OrthoDB" id="784956at2759"/>
<accession>A0A9D3VEY7</accession>
<feature type="non-terminal residue" evidence="2">
    <location>
        <position position="82"/>
    </location>
</feature>
<organism evidence="2 3">
    <name type="scientific">Gossypium stocksii</name>
    <dbReference type="NCBI Taxonomy" id="47602"/>
    <lineage>
        <taxon>Eukaryota</taxon>
        <taxon>Viridiplantae</taxon>
        <taxon>Streptophyta</taxon>
        <taxon>Embryophyta</taxon>
        <taxon>Tracheophyta</taxon>
        <taxon>Spermatophyta</taxon>
        <taxon>Magnoliopsida</taxon>
        <taxon>eudicotyledons</taxon>
        <taxon>Gunneridae</taxon>
        <taxon>Pentapetalae</taxon>
        <taxon>rosids</taxon>
        <taxon>malvids</taxon>
        <taxon>Malvales</taxon>
        <taxon>Malvaceae</taxon>
        <taxon>Malvoideae</taxon>
        <taxon>Gossypium</taxon>
    </lineage>
</organism>